<dbReference type="GeneID" id="89939904"/>
<proteinExistence type="predicted"/>
<sequence>MPYRVLRRACRSSTFGIPSSTFAVSSSAFGIPSSTTDTPSSIFGMPSSTSAVLSSTLGILSMSSTFGVLSNFFGVSSTLMGGRRAHQTSYLPTQARYLLPFEAAIFFPLIRDFAQWRGYHFHLIRESAWERRQSRGMIFALLTRHAGISEQVFPGIG</sequence>
<evidence type="ECO:0000313" key="3">
    <source>
        <dbReference type="Proteomes" id="UP001302812"/>
    </source>
</evidence>
<protein>
    <submittedName>
        <fullName evidence="2">Uncharacterized protein</fullName>
    </submittedName>
</protein>
<dbReference type="AlphaFoldDB" id="A0AAN6QN04"/>
<keyword evidence="1" id="KW-0812">Transmembrane</keyword>
<keyword evidence="1" id="KW-1133">Transmembrane helix</keyword>
<evidence type="ECO:0000256" key="1">
    <source>
        <dbReference type="SAM" id="Phobius"/>
    </source>
</evidence>
<name>A0AAN6QN04_9PEZI</name>
<evidence type="ECO:0000313" key="2">
    <source>
        <dbReference type="EMBL" id="KAK4109711.1"/>
    </source>
</evidence>
<feature type="transmembrane region" description="Helical" evidence="1">
    <location>
        <begin position="12"/>
        <end position="31"/>
    </location>
</feature>
<reference evidence="2" key="2">
    <citation type="submission" date="2023-05" db="EMBL/GenBank/DDBJ databases">
        <authorList>
            <consortium name="Lawrence Berkeley National Laboratory"/>
            <person name="Steindorff A."/>
            <person name="Hensen N."/>
            <person name="Bonometti L."/>
            <person name="Westerberg I."/>
            <person name="Brannstrom I.O."/>
            <person name="Guillou S."/>
            <person name="Cros-Aarteil S."/>
            <person name="Calhoun S."/>
            <person name="Haridas S."/>
            <person name="Kuo A."/>
            <person name="Mondo S."/>
            <person name="Pangilinan J."/>
            <person name="Riley R."/>
            <person name="Labutti K."/>
            <person name="Andreopoulos B."/>
            <person name="Lipzen A."/>
            <person name="Chen C."/>
            <person name="Yanf M."/>
            <person name="Daum C."/>
            <person name="Ng V."/>
            <person name="Clum A."/>
            <person name="Ohm R."/>
            <person name="Martin F."/>
            <person name="Silar P."/>
            <person name="Natvig D."/>
            <person name="Lalanne C."/>
            <person name="Gautier V."/>
            <person name="Ament-Velasquez S.L."/>
            <person name="Kruys A."/>
            <person name="Hutchinson M.I."/>
            <person name="Powell A.J."/>
            <person name="Barry K."/>
            <person name="Miller A.N."/>
            <person name="Grigoriev I.V."/>
            <person name="Debuchy R."/>
            <person name="Gladieux P."/>
            <person name="Thoren M.H."/>
            <person name="Johannesson H."/>
        </authorList>
    </citation>
    <scope>NUCLEOTIDE SEQUENCE</scope>
    <source>
        <strain evidence="2">CBS 508.74</strain>
    </source>
</reference>
<gene>
    <name evidence="2" type="ORF">N656DRAFT_782544</name>
</gene>
<organism evidence="2 3">
    <name type="scientific">Canariomyces notabilis</name>
    <dbReference type="NCBI Taxonomy" id="2074819"/>
    <lineage>
        <taxon>Eukaryota</taxon>
        <taxon>Fungi</taxon>
        <taxon>Dikarya</taxon>
        <taxon>Ascomycota</taxon>
        <taxon>Pezizomycotina</taxon>
        <taxon>Sordariomycetes</taxon>
        <taxon>Sordariomycetidae</taxon>
        <taxon>Sordariales</taxon>
        <taxon>Chaetomiaceae</taxon>
        <taxon>Canariomyces</taxon>
    </lineage>
</organism>
<dbReference type="Proteomes" id="UP001302812">
    <property type="component" value="Unassembled WGS sequence"/>
</dbReference>
<keyword evidence="3" id="KW-1185">Reference proteome</keyword>
<comment type="caution">
    <text evidence="2">The sequence shown here is derived from an EMBL/GenBank/DDBJ whole genome shotgun (WGS) entry which is preliminary data.</text>
</comment>
<dbReference type="RefSeq" id="XP_064667281.1">
    <property type="nucleotide sequence ID" value="XM_064815779.1"/>
</dbReference>
<reference evidence="2" key="1">
    <citation type="journal article" date="2023" name="Mol. Phylogenet. Evol.">
        <title>Genome-scale phylogeny and comparative genomics of the fungal order Sordariales.</title>
        <authorList>
            <person name="Hensen N."/>
            <person name="Bonometti L."/>
            <person name="Westerberg I."/>
            <person name="Brannstrom I.O."/>
            <person name="Guillou S."/>
            <person name="Cros-Aarteil S."/>
            <person name="Calhoun S."/>
            <person name="Haridas S."/>
            <person name="Kuo A."/>
            <person name="Mondo S."/>
            <person name="Pangilinan J."/>
            <person name="Riley R."/>
            <person name="LaButti K."/>
            <person name="Andreopoulos B."/>
            <person name="Lipzen A."/>
            <person name="Chen C."/>
            <person name="Yan M."/>
            <person name="Daum C."/>
            <person name="Ng V."/>
            <person name="Clum A."/>
            <person name="Steindorff A."/>
            <person name="Ohm R.A."/>
            <person name="Martin F."/>
            <person name="Silar P."/>
            <person name="Natvig D.O."/>
            <person name="Lalanne C."/>
            <person name="Gautier V."/>
            <person name="Ament-Velasquez S.L."/>
            <person name="Kruys A."/>
            <person name="Hutchinson M.I."/>
            <person name="Powell A.J."/>
            <person name="Barry K."/>
            <person name="Miller A.N."/>
            <person name="Grigoriev I.V."/>
            <person name="Debuchy R."/>
            <person name="Gladieux P."/>
            <person name="Hiltunen Thoren M."/>
            <person name="Johannesson H."/>
        </authorList>
    </citation>
    <scope>NUCLEOTIDE SEQUENCE</scope>
    <source>
        <strain evidence="2">CBS 508.74</strain>
    </source>
</reference>
<feature type="transmembrane region" description="Helical" evidence="1">
    <location>
        <begin position="51"/>
        <end position="74"/>
    </location>
</feature>
<keyword evidence="1" id="KW-0472">Membrane</keyword>
<dbReference type="EMBL" id="MU853354">
    <property type="protein sequence ID" value="KAK4109711.1"/>
    <property type="molecule type" value="Genomic_DNA"/>
</dbReference>
<accession>A0AAN6QN04</accession>